<evidence type="ECO:0000256" key="4">
    <source>
        <dbReference type="ARBA" id="ARBA00022786"/>
    </source>
</evidence>
<dbReference type="PANTHER" id="PTHR13367:SF34">
    <property type="match status" value="1"/>
</dbReference>
<evidence type="ECO:0000256" key="1">
    <source>
        <dbReference type="ARBA" id="ARBA00000707"/>
    </source>
</evidence>
<keyword evidence="3" id="KW-0645">Protease</keyword>
<dbReference type="InterPro" id="IPR022099">
    <property type="entry name" value="DUF3638"/>
</dbReference>
<dbReference type="EC" id="3.4.19.12" evidence="2"/>
<dbReference type="GO" id="GO:0004843">
    <property type="term" value="F:cysteine-type deubiquitinase activity"/>
    <property type="evidence" value="ECO:0007669"/>
    <property type="project" value="UniProtKB-EC"/>
</dbReference>
<evidence type="ECO:0000313" key="10">
    <source>
        <dbReference type="EMBL" id="KAK0630434.1"/>
    </source>
</evidence>
<dbReference type="Proteomes" id="UP001174934">
    <property type="component" value="Unassembled WGS sequence"/>
</dbReference>
<dbReference type="InterPro" id="IPR046541">
    <property type="entry name" value="DUF6606"/>
</dbReference>
<feature type="domain" description="DUF3638" evidence="7">
    <location>
        <begin position="1985"/>
        <end position="2207"/>
    </location>
</feature>
<evidence type="ECO:0000259" key="7">
    <source>
        <dbReference type="Pfam" id="PF12340"/>
    </source>
</evidence>
<gene>
    <name evidence="10" type="ORF">B0T17DRAFT_589950</name>
</gene>
<dbReference type="Pfam" id="PF12340">
    <property type="entry name" value="DUF3638"/>
    <property type="match status" value="1"/>
</dbReference>
<evidence type="ECO:0000259" key="9">
    <source>
        <dbReference type="Pfam" id="PF20255"/>
    </source>
</evidence>
<keyword evidence="4" id="KW-0833">Ubl conjugation pathway</keyword>
<feature type="domain" description="DUF3645" evidence="8">
    <location>
        <begin position="2338"/>
        <end position="2372"/>
    </location>
</feature>
<comment type="catalytic activity">
    <reaction evidence="1">
        <text>Thiol-dependent hydrolysis of ester, thioester, amide, peptide and isopeptide bonds formed by the C-terminal Gly of ubiquitin (a 76-residue protein attached to proteins as an intracellular targeting signal).</text>
        <dbReference type="EC" id="3.4.19.12"/>
    </reaction>
</comment>
<proteinExistence type="predicted"/>
<feature type="domain" description="DUF6606" evidence="9">
    <location>
        <begin position="15"/>
        <end position="288"/>
    </location>
</feature>
<keyword evidence="6" id="KW-0788">Thiol protease</keyword>
<evidence type="ECO:0000313" key="11">
    <source>
        <dbReference type="Proteomes" id="UP001174934"/>
    </source>
</evidence>
<sequence>MAAAKSQEADSLAYLINHVFLPPKLPQGDDGSSTRQEQALVASLLDALDKFNDLEPGSRPSTLKATQVLERFQSVLERSDNDKKREKIREIIYLLKDGDSMLLHIKAQNAGLLITQRHDDVLFEAFELLATNTAVMSCKGRLIRQFPDSAASVSRSLVHEKEAHFLDQFLDVVCELASESVAVARPTTHKGGEIQLEERETASPLLVTDMLLGVLAGLGTRVEAQSFEKRSREQVSWSDSRLPFHRSPSWMLLRVALRLIFDRGVPQDGSQSSWYKPFLAFYHSCLLKRATKEELDSDLLFAMMGKLARRIVKLDPAKDSLWLKDAMQVVQKTRNNLESRWKRIEGNNAETLDFSSLADLSFEKDSDLRQESLKKFLDWTKTRSPTAQYAARQDDSASFKPFLATELPSLGSNIQKSVGLRPFVLLEAETWVEDNLDSWVARQLQQGATKTKLQDTLGKLDQIICEYYSEAHAAYAGNPEALSTMFLTIMSLWIAVDRVAGSMTPLLLEYDPELSPAMLYDLLLPTEAQMSRLCNIEKYFHNRKANATSGYPSAFSGFGSASSLANRYFEISPKHQSLLNCVNERTEKMAQNKVQELREKHARHDELSAQLRMTSHEKRGKGRRRDCIRDCAACQLVAAQEALHITILESPLPSNILEAKAVIFEISVPGSVSVWRSATRKLAVDIFPQDDMELHNLTELYHAYSHSGLQDLRTSNSVLHPSSTVKPFEISHYKSYHIKDATIENVKLPNGCRFEYRDELSGLLSLDLYGHSEVPSYCSLAAGYSAPLEDWIRSTKHIPNEVIAAQSECPPNMSPDEFRAFGNLRSGLEAGEPNRHNSSCRRAHLDTQQHTFINNMVGALHDALDRISGSWQNDVALSLLVCLATRVLSLLPQILDGSSLLASLLEYLSRIRSVSLTWARQLHETLSHARAYLYEALESPQGVAYFVEAAVLVHDHQASATQDTITSILLHRYRTVMHHSRAHVTETIERDSSGLGNGIRNIWAGYPPSTRWRACKDQQAHMLESFTVDGNTSTNITLNLLTGSLLVNGYPLSKLPQEYQTHPTFVRLFGGQVLEVMPMSTIDGMQFSTCREQMEWTVHFALIEKELVIQAQKRSRPDIWEYIPHERLEGDFSATFLNDYSHWLNLATGDIEFRPTEQPWVSSADTWTLTRVGDRAVLMRDDSTVIDQNSKTALHLARILRSIESKIHIDLVFHEGTRVLSIELPRFGLSFTLAERESTIISKNHSRMCIDESQGIGTLVGLMNRLVLRPQSVSSFKPRVVIIPRGLPVTTSIHDHHVRVSIHSSVAKRIEYDAFQIGCQLRRLTDSGRHAGKLYLAYLHALTSHCLPDPLTARTGTEQAQSILRSAAVMSFQYLGNDSRNLLNKIAALSPVRSYYPKHLENMEQTGWAPGLPPLSQHDDFLPLAQDIVDHAKDCEVIYPTSESMTAIDEILKPLPGASSEKLTERARFRNAALCVSEFGAESQRGVYQHDLRYSGRHDKSSDKIRRAVGVTRCLTSDKTRLVERPSDGLKEAIIRITGTEFNGDTSASLDFHPHHFQSPKKVFSKLWGGLHAALAAEKTPFRTIFFLSSLIFAEDSNFDIVQALMSFAPSNSIFVTDFRVPRVDFNLHFTWDTMAANARRIVEENKYKMEQCPEGNLPQDQSEKKHEYDARRFAAWKPNSKSMASSFVSELNGQWASRPTAVTQPSRRNYDSYMDVGAILKEIGNVRVYASNTAWFHKYLDVVVKKLANVDILPALPAVPGPAPGFSLALTGPRDKATFIDAIELFLSMPAPSTERPLPELFEDLLGDVHAQAVGAENARLGSLLDELSTPDMQVFQHNYVEELKRSLVSIEPTGGLCFAGSQTAPARFEQHLQICQERSDAIYRAICNALGGSESTRLSNRVCDIARLWPRISPVFLLQRLTCFYDKMSVEWRNCLINYALSLAYLQRAQRLKTAFKDPSRRSDFAKELLNPGTHHEGEEWSMQRCQSLVLEVEQGILIRQVQHRIAGEMMHPPEGQNSVMQLNMGEGKSSVIVPIIAAALADGTRLLRVVVAKPQSKQMMHTLVGKLGGLLNRRVFQLPLSRANRLTHHGVQVLKRLIDTCKRKGGVMLVQPEHLLSFKLMGLEVIWSEQGRFSGSGKSPGQSILGTYIEFEAISRDIVDESDENFSAKFELIYTMGSQQPVEMSPDRWFLIQELLDVVAESAKVLCMQHNGISDGILCEAHEGRFPTIRILTEEAGDRLIDAVAKHVCQRGLKGFQIQHQPARMRNAVQSYINSADYMIDVDDAAAMVESASSGLFEETATRNKLLLLRGLLAKGVAKFALSQKRYRVNYGLAPDRLPPTRLAVPFRAKDSPAPRSEFSHPDVVIILTCLSYYYRGLSDEELGGCLELLSTSDQAEQEYGAWVSASLGLPEAFRHFSSVNLKDLGQCRELVFPALRFAKPAVDYYLFNVVFSREMREFKFKLSASGWDLAKPKTHPLTGFSGTNDSKYVLPLSVQALDLPEQRHTNAAVLSRLLRDENNVMEFHDSSQAQSSSTLTVDMLLKAVTSKSRAKPMRVILDVGAQIIELSNLQVAQRWLSSVPSEEVDAVIFFNDLDELSVLNRQGAIDAFLTSPFASHTDRCLVFLDQAHTRGTDLVLPDWYRAAVTLGPGITKDTLVQACMRMRKLGDGQSITFCVSGEMRNKIQKLRHQPGDNKRPISVADILAWAISETWDEALRSVPLWATQGVRHSCQEIIWQRDEGELSATDVQDYLEEEAQSLEQRYRPVTAVSTHTQGLMLKIADLAMGPRKDDAALIEKKILDFCISDNTDSAGLQEEQERELAPETEREVLVERPAPQKARAHRLHDDVKFFVMNGVIRSQSPAFMPAFQVMTKTSAAALLPDGSGFPCDLLVTADFARTVDDSGVAFFCADCYQKDVQWVLTSTTTRSDSGSSKEKETTPHGMQMVVISQFEADELKTVLQTNRPPFATVILHAYLPRLSLTYRSLENLNLYTIPTVGKEWTAPPALVMQLNLFAGQLYLGSYLEYMQLCRYLGLSYKENKGDKMIGADGFVGGYDECKFKTSPVGFLSVVFKRIRRGCVNIEKTHMGRILGGEILRKRDFVVEKN</sequence>
<dbReference type="InterPro" id="IPR051346">
    <property type="entry name" value="OTU_Deubiquitinase"/>
</dbReference>
<name>A0AA39XAN7_9PEZI</name>
<dbReference type="InterPro" id="IPR022105">
    <property type="entry name" value="DUF3645"/>
</dbReference>
<keyword evidence="5" id="KW-0378">Hydrolase</keyword>
<reference evidence="10" key="1">
    <citation type="submission" date="2023-06" db="EMBL/GenBank/DDBJ databases">
        <title>Genome-scale phylogeny and comparative genomics of the fungal order Sordariales.</title>
        <authorList>
            <consortium name="Lawrence Berkeley National Laboratory"/>
            <person name="Hensen N."/>
            <person name="Bonometti L."/>
            <person name="Westerberg I."/>
            <person name="Brannstrom I.O."/>
            <person name="Guillou S."/>
            <person name="Cros-Aarteil S."/>
            <person name="Calhoun S."/>
            <person name="Haridas S."/>
            <person name="Kuo A."/>
            <person name="Mondo S."/>
            <person name="Pangilinan J."/>
            <person name="Riley R."/>
            <person name="LaButti K."/>
            <person name="Andreopoulos B."/>
            <person name="Lipzen A."/>
            <person name="Chen C."/>
            <person name="Yanf M."/>
            <person name="Daum C."/>
            <person name="Ng V."/>
            <person name="Clum A."/>
            <person name="Steindorff A."/>
            <person name="Ohm R."/>
            <person name="Martin F."/>
            <person name="Silar P."/>
            <person name="Natvig D."/>
            <person name="Lalanne C."/>
            <person name="Gautier V."/>
            <person name="Ament-velasquez S.L."/>
            <person name="Kruys A."/>
            <person name="Hutchinson M.I."/>
            <person name="Powell A.J."/>
            <person name="Barry K."/>
            <person name="Miller A.N."/>
            <person name="Grigoriev I.V."/>
            <person name="Debuchy R."/>
            <person name="Gladieux P."/>
            <person name="Thoren M.H."/>
            <person name="Johannesson H."/>
        </authorList>
    </citation>
    <scope>NUCLEOTIDE SEQUENCE</scope>
    <source>
        <strain evidence="10">SMH3391-2</strain>
    </source>
</reference>
<organism evidence="10 11">
    <name type="scientific">Bombardia bombarda</name>
    <dbReference type="NCBI Taxonomy" id="252184"/>
    <lineage>
        <taxon>Eukaryota</taxon>
        <taxon>Fungi</taxon>
        <taxon>Dikarya</taxon>
        <taxon>Ascomycota</taxon>
        <taxon>Pezizomycotina</taxon>
        <taxon>Sordariomycetes</taxon>
        <taxon>Sordariomycetidae</taxon>
        <taxon>Sordariales</taxon>
        <taxon>Lasiosphaeriaceae</taxon>
        <taxon>Bombardia</taxon>
    </lineage>
</organism>
<dbReference type="Pfam" id="PF20255">
    <property type="entry name" value="DUF6606"/>
    <property type="match status" value="1"/>
</dbReference>
<evidence type="ECO:0000259" key="8">
    <source>
        <dbReference type="Pfam" id="PF12359"/>
    </source>
</evidence>
<comment type="caution">
    <text evidence="10">The sequence shown here is derived from an EMBL/GenBank/DDBJ whole genome shotgun (WGS) entry which is preliminary data.</text>
</comment>
<accession>A0AA39XAN7</accession>
<dbReference type="EMBL" id="JAULSR010000002">
    <property type="protein sequence ID" value="KAK0630434.1"/>
    <property type="molecule type" value="Genomic_DNA"/>
</dbReference>
<keyword evidence="11" id="KW-1185">Reference proteome</keyword>
<evidence type="ECO:0000256" key="6">
    <source>
        <dbReference type="ARBA" id="ARBA00022807"/>
    </source>
</evidence>
<evidence type="ECO:0000256" key="5">
    <source>
        <dbReference type="ARBA" id="ARBA00022801"/>
    </source>
</evidence>
<dbReference type="Pfam" id="PF12359">
    <property type="entry name" value="DUF3645"/>
    <property type="match status" value="1"/>
</dbReference>
<dbReference type="PANTHER" id="PTHR13367">
    <property type="entry name" value="UBIQUITIN THIOESTERASE"/>
    <property type="match status" value="1"/>
</dbReference>
<evidence type="ECO:0000256" key="2">
    <source>
        <dbReference type="ARBA" id="ARBA00012759"/>
    </source>
</evidence>
<evidence type="ECO:0000256" key="3">
    <source>
        <dbReference type="ARBA" id="ARBA00022670"/>
    </source>
</evidence>
<dbReference type="GO" id="GO:0006508">
    <property type="term" value="P:proteolysis"/>
    <property type="evidence" value="ECO:0007669"/>
    <property type="project" value="UniProtKB-KW"/>
</dbReference>
<protein>
    <recommendedName>
        <fullName evidence="2">ubiquitinyl hydrolase 1</fullName>
        <ecNumber evidence="2">3.4.19.12</ecNumber>
    </recommendedName>
</protein>